<keyword evidence="6" id="KW-0808">Transferase</keyword>
<dbReference type="Gene3D" id="1.10.287.130">
    <property type="match status" value="1"/>
</dbReference>
<dbReference type="InterPro" id="IPR036097">
    <property type="entry name" value="HisK_dim/P_sf"/>
</dbReference>
<dbReference type="GO" id="GO:0016301">
    <property type="term" value="F:kinase activity"/>
    <property type="evidence" value="ECO:0007669"/>
    <property type="project" value="UniProtKB-KW"/>
</dbReference>
<dbReference type="InterPro" id="IPR004358">
    <property type="entry name" value="Sig_transdc_His_kin-like_C"/>
</dbReference>
<comment type="catalytic activity">
    <reaction evidence="1">
        <text>ATP + protein L-histidine = ADP + protein N-phospho-L-histidine.</text>
        <dbReference type="EC" id="2.7.13.3"/>
    </reaction>
</comment>
<evidence type="ECO:0000313" key="17">
    <source>
        <dbReference type="Proteomes" id="UP001597452"/>
    </source>
</evidence>
<name>A0ABW5Q6B0_9BACI</name>
<evidence type="ECO:0000256" key="10">
    <source>
        <dbReference type="ARBA" id="ARBA00023012"/>
    </source>
</evidence>
<evidence type="ECO:0000256" key="3">
    <source>
        <dbReference type="ARBA" id="ARBA00012438"/>
    </source>
</evidence>
<dbReference type="InterPro" id="IPR003594">
    <property type="entry name" value="HATPase_dom"/>
</dbReference>
<dbReference type="Proteomes" id="UP001597452">
    <property type="component" value="Unassembled WGS sequence"/>
</dbReference>
<dbReference type="SMART" id="SM00304">
    <property type="entry name" value="HAMP"/>
    <property type="match status" value="1"/>
</dbReference>
<dbReference type="PANTHER" id="PTHR45453:SF1">
    <property type="entry name" value="PHOSPHATE REGULON SENSOR PROTEIN PHOR"/>
    <property type="match status" value="1"/>
</dbReference>
<gene>
    <name evidence="16" type="ORF">ACFSW4_00035</name>
</gene>
<protein>
    <recommendedName>
        <fullName evidence="3">histidine kinase</fullName>
        <ecNumber evidence="3">2.7.13.3</ecNumber>
    </recommendedName>
</protein>
<dbReference type="Pfam" id="PF00512">
    <property type="entry name" value="HisKA"/>
    <property type="match status" value="1"/>
</dbReference>
<dbReference type="PROSITE" id="PS50109">
    <property type="entry name" value="HIS_KIN"/>
    <property type="match status" value="1"/>
</dbReference>
<dbReference type="InterPro" id="IPR036890">
    <property type="entry name" value="HATPase_C_sf"/>
</dbReference>
<proteinExistence type="predicted"/>
<evidence type="ECO:0000259" key="15">
    <source>
        <dbReference type="PROSITE" id="PS50885"/>
    </source>
</evidence>
<dbReference type="SMART" id="SM00388">
    <property type="entry name" value="HisKA"/>
    <property type="match status" value="1"/>
</dbReference>
<dbReference type="InterPro" id="IPR003661">
    <property type="entry name" value="HisK_dim/P_dom"/>
</dbReference>
<evidence type="ECO:0000256" key="7">
    <source>
        <dbReference type="ARBA" id="ARBA00022741"/>
    </source>
</evidence>
<keyword evidence="17" id="KW-1185">Reference proteome</keyword>
<evidence type="ECO:0000313" key="16">
    <source>
        <dbReference type="EMBL" id="MFD2637275.1"/>
    </source>
</evidence>
<keyword evidence="13" id="KW-0812">Transmembrane</keyword>
<evidence type="ECO:0000256" key="12">
    <source>
        <dbReference type="SAM" id="Coils"/>
    </source>
</evidence>
<evidence type="ECO:0000259" key="14">
    <source>
        <dbReference type="PROSITE" id="PS50109"/>
    </source>
</evidence>
<dbReference type="SUPFAM" id="SSF47384">
    <property type="entry name" value="Homodimeric domain of signal transducing histidine kinase"/>
    <property type="match status" value="1"/>
</dbReference>
<keyword evidence="8 16" id="KW-0418">Kinase</keyword>
<accession>A0ABW5Q6B0</accession>
<dbReference type="Gene3D" id="6.10.340.10">
    <property type="match status" value="1"/>
</dbReference>
<dbReference type="Pfam" id="PF00672">
    <property type="entry name" value="HAMP"/>
    <property type="match status" value="1"/>
</dbReference>
<dbReference type="SUPFAM" id="SSF158472">
    <property type="entry name" value="HAMP domain-like"/>
    <property type="match status" value="1"/>
</dbReference>
<keyword evidence="11 13" id="KW-0472">Membrane</keyword>
<evidence type="ECO:0000256" key="11">
    <source>
        <dbReference type="ARBA" id="ARBA00023136"/>
    </source>
</evidence>
<evidence type="ECO:0000256" key="4">
    <source>
        <dbReference type="ARBA" id="ARBA00022475"/>
    </source>
</evidence>
<dbReference type="InterPro" id="IPR050351">
    <property type="entry name" value="BphY/WalK/GraS-like"/>
</dbReference>
<dbReference type="RefSeq" id="WP_377326641.1">
    <property type="nucleotide sequence ID" value="NZ_JBHUMZ010000001.1"/>
</dbReference>
<dbReference type="SMART" id="SM00387">
    <property type="entry name" value="HATPase_c"/>
    <property type="match status" value="1"/>
</dbReference>
<evidence type="ECO:0000256" key="6">
    <source>
        <dbReference type="ARBA" id="ARBA00022679"/>
    </source>
</evidence>
<dbReference type="EC" id="2.7.13.3" evidence="3"/>
<reference evidence="17" key="1">
    <citation type="journal article" date="2019" name="Int. J. Syst. Evol. Microbiol.">
        <title>The Global Catalogue of Microorganisms (GCM) 10K type strain sequencing project: providing services to taxonomists for standard genome sequencing and annotation.</title>
        <authorList>
            <consortium name="The Broad Institute Genomics Platform"/>
            <consortium name="The Broad Institute Genome Sequencing Center for Infectious Disease"/>
            <person name="Wu L."/>
            <person name="Ma J."/>
        </authorList>
    </citation>
    <scope>NUCLEOTIDE SEQUENCE [LARGE SCALE GENOMIC DNA]</scope>
    <source>
        <strain evidence="17">TISTR 1571</strain>
    </source>
</reference>
<evidence type="ECO:0000256" key="13">
    <source>
        <dbReference type="SAM" id="Phobius"/>
    </source>
</evidence>
<feature type="domain" description="Histidine kinase" evidence="14">
    <location>
        <begin position="243"/>
        <end position="459"/>
    </location>
</feature>
<evidence type="ECO:0000256" key="8">
    <source>
        <dbReference type="ARBA" id="ARBA00022777"/>
    </source>
</evidence>
<comment type="subcellular location">
    <subcellularLocation>
        <location evidence="2">Cell membrane</location>
        <topology evidence="2">Multi-pass membrane protein</topology>
    </subcellularLocation>
</comment>
<dbReference type="Pfam" id="PF02518">
    <property type="entry name" value="HATPase_c"/>
    <property type="match status" value="1"/>
</dbReference>
<evidence type="ECO:0000256" key="2">
    <source>
        <dbReference type="ARBA" id="ARBA00004651"/>
    </source>
</evidence>
<keyword evidence="9" id="KW-0067">ATP-binding</keyword>
<feature type="transmembrane region" description="Helical" evidence="13">
    <location>
        <begin position="12"/>
        <end position="32"/>
    </location>
</feature>
<feature type="transmembrane region" description="Helical" evidence="13">
    <location>
        <begin position="165"/>
        <end position="185"/>
    </location>
</feature>
<evidence type="ECO:0000256" key="5">
    <source>
        <dbReference type="ARBA" id="ARBA00022553"/>
    </source>
</evidence>
<dbReference type="CDD" id="cd00082">
    <property type="entry name" value="HisKA"/>
    <property type="match status" value="1"/>
</dbReference>
<dbReference type="InterPro" id="IPR003660">
    <property type="entry name" value="HAMP_dom"/>
</dbReference>
<keyword evidence="10" id="KW-0902">Two-component regulatory system</keyword>
<feature type="domain" description="HAMP" evidence="15">
    <location>
        <begin position="183"/>
        <end position="235"/>
    </location>
</feature>
<keyword evidence="13" id="KW-1133">Transmembrane helix</keyword>
<evidence type="ECO:0000256" key="1">
    <source>
        <dbReference type="ARBA" id="ARBA00000085"/>
    </source>
</evidence>
<keyword evidence="7" id="KW-0547">Nucleotide-binding</keyword>
<keyword evidence="5" id="KW-0597">Phosphoprotein</keyword>
<dbReference type="EMBL" id="JBHUMZ010000001">
    <property type="protein sequence ID" value="MFD2637275.1"/>
    <property type="molecule type" value="Genomic_DNA"/>
</dbReference>
<organism evidence="16 17">
    <name type="scientific">Piscibacillus salipiscarius</name>
    <dbReference type="NCBI Taxonomy" id="299480"/>
    <lineage>
        <taxon>Bacteria</taxon>
        <taxon>Bacillati</taxon>
        <taxon>Bacillota</taxon>
        <taxon>Bacilli</taxon>
        <taxon>Bacillales</taxon>
        <taxon>Bacillaceae</taxon>
        <taxon>Piscibacillus</taxon>
    </lineage>
</organism>
<feature type="coiled-coil region" evidence="12">
    <location>
        <begin position="192"/>
        <end position="243"/>
    </location>
</feature>
<dbReference type="PRINTS" id="PR00344">
    <property type="entry name" value="BCTRLSENSOR"/>
</dbReference>
<dbReference type="CDD" id="cd06225">
    <property type="entry name" value="HAMP"/>
    <property type="match status" value="1"/>
</dbReference>
<evidence type="ECO:0000256" key="9">
    <source>
        <dbReference type="ARBA" id="ARBA00022840"/>
    </source>
</evidence>
<comment type="caution">
    <text evidence="16">The sequence shown here is derived from an EMBL/GenBank/DDBJ whole genome shotgun (WGS) entry which is preliminary data.</text>
</comment>
<dbReference type="CDD" id="cd00075">
    <property type="entry name" value="HATPase"/>
    <property type="match status" value="1"/>
</dbReference>
<dbReference type="PANTHER" id="PTHR45453">
    <property type="entry name" value="PHOSPHATE REGULON SENSOR PROTEIN PHOR"/>
    <property type="match status" value="1"/>
</dbReference>
<dbReference type="Gene3D" id="3.30.565.10">
    <property type="entry name" value="Histidine kinase-like ATPase, C-terminal domain"/>
    <property type="match status" value="1"/>
</dbReference>
<sequence length="459" mass="51818">MMNKLSFKVGMLFFIFIVLVEVALFFILYTNLANNQIEEVMDSLLARGNTHRDVLEDHYNESTMEHVGIMESASDFVVVITDENGQVLVNSNPIEQEIRQVINRAVRTPIDSGGMMIEDRWKTKKYIASDSLIVIDGRTKGHVLMFAKTKKVKDMLAELEDQFKLIGLITLILTVITIIILSKFITAPLIKIKEATEQIDEDNNQIDLDTERQDELGSLARTITRLSKDLDQLKAERSEFLSNISHELRTPLTYIKGYADIINRPSIETDEISKYSSIIKEEAEQLSILIKNLFDLAKVDQNKFVINQKLVPLCDIIQTVIRRLKPAFLDKKLRVEADCPNHLEAFIDPPRIQQVLINILDNAKKHSPDGSKLTLNVTESENSITIQITDEGEGIPKEEIPYIFNRLYRVEKSRSRSSGGSGIGLTIAKEIVESHGGSIEVDSELGRGTTVLVILPRSV</sequence>
<dbReference type="PROSITE" id="PS50885">
    <property type="entry name" value="HAMP"/>
    <property type="match status" value="1"/>
</dbReference>
<dbReference type="InterPro" id="IPR005467">
    <property type="entry name" value="His_kinase_dom"/>
</dbReference>
<keyword evidence="12" id="KW-0175">Coiled coil</keyword>
<keyword evidence="4" id="KW-1003">Cell membrane</keyword>
<dbReference type="SUPFAM" id="SSF55874">
    <property type="entry name" value="ATPase domain of HSP90 chaperone/DNA topoisomerase II/histidine kinase"/>
    <property type="match status" value="1"/>
</dbReference>